<organism evidence="6">
    <name type="scientific">hydrothermal vent metagenome</name>
    <dbReference type="NCBI Taxonomy" id="652676"/>
    <lineage>
        <taxon>unclassified sequences</taxon>
        <taxon>metagenomes</taxon>
        <taxon>ecological metagenomes</taxon>
    </lineage>
</organism>
<dbReference type="NCBIfam" id="NF004739">
    <property type="entry name" value="PRK06075.1"/>
    <property type="match status" value="1"/>
</dbReference>
<dbReference type="Gene3D" id="1.10.645.10">
    <property type="entry name" value="Cytochrome-c3 Hydrogenase, chain B"/>
    <property type="match status" value="1"/>
</dbReference>
<accession>A0A3B0UR31</accession>
<dbReference type="GO" id="GO:0048038">
    <property type="term" value="F:quinone binding"/>
    <property type="evidence" value="ECO:0007669"/>
    <property type="project" value="InterPro"/>
</dbReference>
<dbReference type="PANTHER" id="PTHR11993">
    <property type="entry name" value="NADH-UBIQUINONE OXIDOREDUCTASE 49 KDA SUBUNIT"/>
    <property type="match status" value="1"/>
</dbReference>
<evidence type="ECO:0000313" key="6">
    <source>
        <dbReference type="EMBL" id="VAW31580.1"/>
    </source>
</evidence>
<keyword evidence="3" id="KW-1278">Translocase</keyword>
<dbReference type="AlphaFoldDB" id="A0A3B0UR31"/>
<dbReference type="SUPFAM" id="SSF56762">
    <property type="entry name" value="HydB/Nqo4-like"/>
    <property type="match status" value="1"/>
</dbReference>
<dbReference type="Pfam" id="PF00346">
    <property type="entry name" value="Complex1_49kDa"/>
    <property type="match status" value="1"/>
</dbReference>
<keyword evidence="6" id="KW-0560">Oxidoreductase</keyword>
<dbReference type="EMBL" id="UOEU01000252">
    <property type="protein sequence ID" value="VAW31580.1"/>
    <property type="molecule type" value="Genomic_DNA"/>
</dbReference>
<dbReference type="InterPro" id="IPR001135">
    <property type="entry name" value="NADH_Q_OxRdtase_suD"/>
</dbReference>
<dbReference type="InterPro" id="IPR014029">
    <property type="entry name" value="NADH_UbQ_OxRdtase_49kDa_CS"/>
</dbReference>
<dbReference type="PROSITE" id="PS00535">
    <property type="entry name" value="COMPLEX1_49K"/>
    <property type="match status" value="1"/>
</dbReference>
<gene>
    <name evidence="6" type="ORF">MNBD_CHLOROFLEXI01-2126</name>
</gene>
<evidence type="ECO:0000256" key="3">
    <source>
        <dbReference type="ARBA" id="ARBA00022967"/>
    </source>
</evidence>
<dbReference type="PANTHER" id="PTHR11993:SF10">
    <property type="entry name" value="NADH DEHYDROGENASE [UBIQUINONE] IRON-SULFUR PROTEIN 2, MITOCHONDRIAL"/>
    <property type="match status" value="1"/>
</dbReference>
<dbReference type="InterPro" id="IPR029014">
    <property type="entry name" value="NiFe-Hase_large"/>
</dbReference>
<evidence type="ECO:0000256" key="4">
    <source>
        <dbReference type="ARBA" id="ARBA00023027"/>
    </source>
</evidence>
<evidence type="ECO:0000256" key="1">
    <source>
        <dbReference type="ARBA" id="ARBA00005769"/>
    </source>
</evidence>
<evidence type="ECO:0000259" key="5">
    <source>
        <dbReference type="Pfam" id="PF00346"/>
    </source>
</evidence>
<comment type="similarity">
    <text evidence="1">Belongs to the complex I 49 kDa subunit family.</text>
</comment>
<dbReference type="NCBIfam" id="TIGR01962">
    <property type="entry name" value="NuoD"/>
    <property type="match status" value="1"/>
</dbReference>
<dbReference type="InterPro" id="IPR022885">
    <property type="entry name" value="NDH1_su_D/H"/>
</dbReference>
<keyword evidence="4" id="KW-0520">NAD</keyword>
<sequence length="418" mass="46876">MTISAGGDTIQELTVEELRAKVGTGMPIENAEEHMLLSMGPQHPSTHGVLRLLLELDGETIVNLAPDIGFLHTGIEKNMESKTFTKALVMTDRIDYLSPMSNNLGCILAVEKLLGIEATPRAQTIRVILTELARIGSHLVWLGTHALDLAAMSVFLYCFREREYILDVFEMVAGQRMMVSYFRPGGLWRDLPEEFEPAIRQFLDFFPAKIADYEALLKNNPIWLDRTKGIGVVTADQAMDWGMTGPSLRGSGVNWDIRKAQPYSGYEKYEFDVPVETDGDVYARYRCRIQEMWESLGIIRQAMDRLPQGPINIDDRKIVPPPRSELGQSMEAVIHHFKLWTEGFSAPVGSVYQSIESPRGEFACYLRGDGGPKPARVHFRTPSYVHVASLPFMSKRVFVADLVAIIGSIDIVLGEIDR</sequence>
<evidence type="ECO:0000256" key="2">
    <source>
        <dbReference type="ARBA" id="ARBA00022448"/>
    </source>
</evidence>
<feature type="domain" description="NADH-quinone oxidoreductase subunit D" evidence="5">
    <location>
        <begin position="148"/>
        <end position="418"/>
    </location>
</feature>
<keyword evidence="2" id="KW-0813">Transport</keyword>
<protein>
    <submittedName>
        <fullName evidence="6">NADH-ubiquinone oxidoreductase chain D</fullName>
        <ecNumber evidence="6">1.6.5.3</ecNumber>
    </submittedName>
</protein>
<name>A0A3B0UR31_9ZZZZ</name>
<keyword evidence="6" id="KW-0830">Ubiquinone</keyword>
<proteinExistence type="inferred from homology"/>
<dbReference type="GO" id="GO:0016651">
    <property type="term" value="F:oxidoreductase activity, acting on NAD(P)H"/>
    <property type="evidence" value="ECO:0007669"/>
    <property type="project" value="InterPro"/>
</dbReference>
<dbReference type="EC" id="1.6.5.3" evidence="6"/>
<dbReference type="GO" id="GO:0051287">
    <property type="term" value="F:NAD binding"/>
    <property type="evidence" value="ECO:0007669"/>
    <property type="project" value="InterPro"/>
</dbReference>
<dbReference type="HAMAP" id="MF_01358">
    <property type="entry name" value="NDH1_NuoD"/>
    <property type="match status" value="1"/>
</dbReference>
<reference evidence="6" key="1">
    <citation type="submission" date="2018-06" db="EMBL/GenBank/DDBJ databases">
        <authorList>
            <person name="Zhirakovskaya E."/>
        </authorList>
    </citation>
    <scope>NUCLEOTIDE SEQUENCE</scope>
</reference>